<organism evidence="1 2">
    <name type="scientific">Cirrhinus mrigala</name>
    <name type="common">Mrigala</name>
    <dbReference type="NCBI Taxonomy" id="683832"/>
    <lineage>
        <taxon>Eukaryota</taxon>
        <taxon>Metazoa</taxon>
        <taxon>Chordata</taxon>
        <taxon>Craniata</taxon>
        <taxon>Vertebrata</taxon>
        <taxon>Euteleostomi</taxon>
        <taxon>Actinopterygii</taxon>
        <taxon>Neopterygii</taxon>
        <taxon>Teleostei</taxon>
        <taxon>Ostariophysi</taxon>
        <taxon>Cypriniformes</taxon>
        <taxon>Cyprinidae</taxon>
        <taxon>Labeoninae</taxon>
        <taxon>Labeonini</taxon>
        <taxon>Cirrhinus</taxon>
    </lineage>
</organism>
<protein>
    <submittedName>
        <fullName evidence="1">Uncharacterized protein</fullName>
    </submittedName>
</protein>
<proteinExistence type="predicted"/>
<feature type="non-terminal residue" evidence="1">
    <location>
        <position position="1"/>
    </location>
</feature>
<evidence type="ECO:0000313" key="2">
    <source>
        <dbReference type="Proteomes" id="UP001529510"/>
    </source>
</evidence>
<comment type="caution">
    <text evidence="1">The sequence shown here is derived from an EMBL/GenBank/DDBJ whole genome shotgun (WGS) entry which is preliminary data.</text>
</comment>
<sequence>CVFERRYQLEISGIAAKPKNSMLRRSSDSRTFQNPDETHLEFLEHNGSILH</sequence>
<name>A0ABD0RU89_CIRMR</name>
<evidence type="ECO:0000313" key="1">
    <source>
        <dbReference type="EMBL" id="KAL0201958.1"/>
    </source>
</evidence>
<dbReference type="EMBL" id="JAMKFB020000002">
    <property type="protein sequence ID" value="KAL0201958.1"/>
    <property type="molecule type" value="Genomic_DNA"/>
</dbReference>
<gene>
    <name evidence="1" type="ORF">M9458_005145</name>
</gene>
<accession>A0ABD0RU89</accession>
<dbReference type="AlphaFoldDB" id="A0ABD0RU89"/>
<feature type="non-terminal residue" evidence="1">
    <location>
        <position position="51"/>
    </location>
</feature>
<reference evidence="1 2" key="1">
    <citation type="submission" date="2024-05" db="EMBL/GenBank/DDBJ databases">
        <title>Genome sequencing and assembly of Indian major carp, Cirrhinus mrigala (Hamilton, 1822).</title>
        <authorList>
            <person name="Mohindra V."/>
            <person name="Chowdhury L.M."/>
            <person name="Lal K."/>
            <person name="Jena J.K."/>
        </authorList>
    </citation>
    <scope>NUCLEOTIDE SEQUENCE [LARGE SCALE GENOMIC DNA]</scope>
    <source>
        <strain evidence="1">CM1030</strain>
        <tissue evidence="1">Blood</tissue>
    </source>
</reference>
<keyword evidence="2" id="KW-1185">Reference proteome</keyword>
<dbReference type="Proteomes" id="UP001529510">
    <property type="component" value="Unassembled WGS sequence"/>
</dbReference>